<evidence type="ECO:0000256" key="3">
    <source>
        <dbReference type="ARBA" id="ARBA00022989"/>
    </source>
</evidence>
<evidence type="ECO:0000313" key="7">
    <source>
        <dbReference type="EMBL" id="MBF5056070.1"/>
    </source>
</evidence>
<feature type="transmembrane region" description="Helical" evidence="5">
    <location>
        <begin position="51"/>
        <end position="69"/>
    </location>
</feature>
<keyword evidence="4 5" id="KW-0472">Membrane</keyword>
<accession>A0ABS0APY8</accession>
<dbReference type="InterPro" id="IPR051533">
    <property type="entry name" value="WaaL-like"/>
</dbReference>
<dbReference type="EMBL" id="ARXX01000016">
    <property type="protein sequence ID" value="MBF5056070.1"/>
    <property type="molecule type" value="Genomic_DNA"/>
</dbReference>
<dbReference type="PANTHER" id="PTHR37422">
    <property type="entry name" value="TEICHURONIC ACID BIOSYNTHESIS PROTEIN TUAE"/>
    <property type="match status" value="1"/>
</dbReference>
<evidence type="ECO:0000256" key="2">
    <source>
        <dbReference type="ARBA" id="ARBA00022692"/>
    </source>
</evidence>
<proteinExistence type="predicted"/>
<evidence type="ECO:0000313" key="8">
    <source>
        <dbReference type="Proteomes" id="UP000662703"/>
    </source>
</evidence>
<feature type="domain" description="O-antigen ligase-related" evidence="6">
    <location>
        <begin position="159"/>
        <end position="307"/>
    </location>
</feature>
<protein>
    <submittedName>
        <fullName evidence="7">O-antigen polymerase</fullName>
    </submittedName>
</protein>
<name>A0ABS0APY8_9GAMM</name>
<keyword evidence="3 5" id="KW-1133">Transmembrane helix</keyword>
<feature type="transmembrane region" description="Helical" evidence="5">
    <location>
        <begin position="75"/>
        <end position="98"/>
    </location>
</feature>
<keyword evidence="2 5" id="KW-0812">Transmembrane</keyword>
<gene>
    <name evidence="7" type="ORF">Y5W_01364</name>
</gene>
<evidence type="ECO:0000256" key="4">
    <source>
        <dbReference type="ARBA" id="ARBA00023136"/>
    </source>
</evidence>
<organism evidence="7 8">
    <name type="scientific">Alloalcanivorax profundimaris</name>
    <dbReference type="NCBI Taxonomy" id="2735259"/>
    <lineage>
        <taxon>Bacteria</taxon>
        <taxon>Pseudomonadati</taxon>
        <taxon>Pseudomonadota</taxon>
        <taxon>Gammaproteobacteria</taxon>
        <taxon>Oceanospirillales</taxon>
        <taxon>Alcanivoracaceae</taxon>
        <taxon>Alloalcanivorax</taxon>
    </lineage>
</organism>
<feature type="transmembrane region" description="Helical" evidence="5">
    <location>
        <begin position="192"/>
        <end position="209"/>
    </location>
</feature>
<feature type="transmembrane region" description="Helical" evidence="5">
    <location>
        <begin position="331"/>
        <end position="349"/>
    </location>
</feature>
<sequence>MFWALAVGLLINFLPILLPFLRALPVSFLGWALPLIACAAYFLLRPRRFAFPLLIWLPWFLWLFIYLLLAEADNAFQRTVMMLTPLLMGVVFSTITMTEERWQLCRRWLYIFVGIYLAASILSWGSGAAGVITASLLACWLAANYGFYRRPRDLVLWGLMALVPVISVTRMGILAVGITLPTTLAPLPRLRRVWLVVAMLLTGLAVFQMPSVQEKMFLSGQGTLEQAFESGAAMLTGADRVDSNFRTNARAAMARELRSRVQQAYWFGHGANAVEEVTVRYFNGLTHPHNDWLRLQHDYGTLGMWLFAFTLLAQAAHAWRVSRRLQGEAKVMMVAAVSAFLPMVMFMLTDNVILYVAWFGNLHFAMLGLAYSAMRTQKRQAAFAGAPATR</sequence>
<evidence type="ECO:0000256" key="5">
    <source>
        <dbReference type="SAM" id="Phobius"/>
    </source>
</evidence>
<feature type="transmembrane region" description="Helical" evidence="5">
    <location>
        <begin position="355"/>
        <end position="374"/>
    </location>
</feature>
<dbReference type="PANTHER" id="PTHR37422:SF13">
    <property type="entry name" value="LIPOPOLYSACCHARIDE BIOSYNTHESIS PROTEIN PA4999-RELATED"/>
    <property type="match status" value="1"/>
</dbReference>
<feature type="transmembrane region" description="Helical" evidence="5">
    <location>
        <begin position="302"/>
        <end position="319"/>
    </location>
</feature>
<evidence type="ECO:0000256" key="1">
    <source>
        <dbReference type="ARBA" id="ARBA00004141"/>
    </source>
</evidence>
<dbReference type="Proteomes" id="UP000662703">
    <property type="component" value="Unassembled WGS sequence"/>
</dbReference>
<comment type="caution">
    <text evidence="7">The sequence shown here is derived from an EMBL/GenBank/DDBJ whole genome shotgun (WGS) entry which is preliminary data.</text>
</comment>
<feature type="transmembrane region" description="Helical" evidence="5">
    <location>
        <begin position="155"/>
        <end position="180"/>
    </location>
</feature>
<keyword evidence="8" id="KW-1185">Reference proteome</keyword>
<evidence type="ECO:0000259" key="6">
    <source>
        <dbReference type="Pfam" id="PF04932"/>
    </source>
</evidence>
<dbReference type="InterPro" id="IPR007016">
    <property type="entry name" value="O-antigen_ligase-rel_domated"/>
</dbReference>
<comment type="subcellular location">
    <subcellularLocation>
        <location evidence="1">Membrane</location>
        <topology evidence="1">Multi-pass membrane protein</topology>
    </subcellularLocation>
</comment>
<reference evidence="7 8" key="1">
    <citation type="submission" date="2012-09" db="EMBL/GenBank/DDBJ databases">
        <title>Genome Sequence of alkane-degrading Bacterium Alcanivorax sp. 521-1.</title>
        <authorList>
            <person name="Lai Q."/>
            <person name="Shao Z."/>
        </authorList>
    </citation>
    <scope>NUCLEOTIDE SEQUENCE [LARGE SCALE GENOMIC DNA]</scope>
    <source>
        <strain evidence="7 8">521-1</strain>
    </source>
</reference>
<dbReference type="RefSeq" id="WP_194864641.1">
    <property type="nucleotide sequence ID" value="NZ_ARXX01000016.1"/>
</dbReference>
<feature type="transmembrane region" description="Helical" evidence="5">
    <location>
        <begin position="110"/>
        <end position="143"/>
    </location>
</feature>
<dbReference type="Pfam" id="PF04932">
    <property type="entry name" value="Wzy_C"/>
    <property type="match status" value="1"/>
</dbReference>
<feature type="transmembrane region" description="Helical" evidence="5">
    <location>
        <begin position="20"/>
        <end position="44"/>
    </location>
</feature>